<name>A0A845PV55_9FLAO</name>
<dbReference type="PANTHER" id="PTHR33217:SF8">
    <property type="entry name" value="MUTATOR FAMILY TRANSPOSASE"/>
    <property type="match status" value="1"/>
</dbReference>
<dbReference type="GO" id="GO:0003677">
    <property type="term" value="F:DNA binding"/>
    <property type="evidence" value="ECO:0007669"/>
    <property type="project" value="UniProtKB-UniRule"/>
</dbReference>
<dbReference type="InterPro" id="IPR001207">
    <property type="entry name" value="Transposase_mutator"/>
</dbReference>
<evidence type="ECO:0000313" key="8">
    <source>
        <dbReference type="Proteomes" id="UP000553459"/>
    </source>
</evidence>
<evidence type="ECO:0000256" key="5">
    <source>
        <dbReference type="ARBA" id="ARBA00023172"/>
    </source>
</evidence>
<gene>
    <name evidence="7" type="ORF">GNY06_00795</name>
</gene>
<sequence>LSAFFEYDEVVRKSIYTTNPIQGVHRQIRKITKTKGAFPSEQPLMKLMYLVYRISVKNGQCLYITGVSHYHNFMLNLEREFSRKKTAFEEH</sequence>
<keyword evidence="5 6" id="KW-0233">DNA recombination</keyword>
<keyword evidence="4 6" id="KW-0238">DNA-binding</keyword>
<dbReference type="Pfam" id="PF00872">
    <property type="entry name" value="Transposase_mut"/>
    <property type="match status" value="1"/>
</dbReference>
<dbReference type="EMBL" id="JAAABJ010000120">
    <property type="protein sequence ID" value="NAW49990.1"/>
    <property type="molecule type" value="Genomic_DNA"/>
</dbReference>
<comment type="function">
    <text evidence="1 6">Required for the transposition of the insertion element.</text>
</comment>
<accession>A0A845PV55</accession>
<dbReference type="PANTHER" id="PTHR33217">
    <property type="entry name" value="TRANSPOSASE FOR INSERTION SEQUENCE ELEMENT IS1081"/>
    <property type="match status" value="1"/>
</dbReference>
<keyword evidence="8" id="KW-1185">Reference proteome</keyword>
<keyword evidence="3 6" id="KW-0815">Transposition</keyword>
<dbReference type="Proteomes" id="UP000553459">
    <property type="component" value="Unassembled WGS sequence"/>
</dbReference>
<comment type="similarity">
    <text evidence="2 6">Belongs to the transposase mutator family.</text>
</comment>
<evidence type="ECO:0000313" key="7">
    <source>
        <dbReference type="EMBL" id="NAW49990.1"/>
    </source>
</evidence>
<evidence type="ECO:0000256" key="4">
    <source>
        <dbReference type="ARBA" id="ARBA00023125"/>
    </source>
</evidence>
<organism evidence="7 8">
    <name type="scientific">Elizabethkingia argenteiflava</name>
    <dbReference type="NCBI Taxonomy" id="2681556"/>
    <lineage>
        <taxon>Bacteria</taxon>
        <taxon>Pseudomonadati</taxon>
        <taxon>Bacteroidota</taxon>
        <taxon>Flavobacteriia</taxon>
        <taxon>Flavobacteriales</taxon>
        <taxon>Weeksellaceae</taxon>
        <taxon>Elizabethkingia</taxon>
    </lineage>
</organism>
<dbReference type="GO" id="GO:0006313">
    <property type="term" value="P:DNA transposition"/>
    <property type="evidence" value="ECO:0007669"/>
    <property type="project" value="UniProtKB-UniRule"/>
</dbReference>
<feature type="non-terminal residue" evidence="7">
    <location>
        <position position="1"/>
    </location>
</feature>
<reference evidence="7 8" key="1">
    <citation type="submission" date="2019-11" db="EMBL/GenBank/DDBJ databases">
        <title>Characterization of Elizabethkingia argenteiflava sp. nov., isolated from inner surface of Soybean Pods.</title>
        <authorList>
            <person name="Mo S."/>
        </authorList>
    </citation>
    <scope>NUCLEOTIDE SEQUENCE [LARGE SCALE GENOMIC DNA]</scope>
    <source>
        <strain evidence="7 8">YB22</strain>
    </source>
</reference>
<keyword evidence="6" id="KW-0814">Transposable element</keyword>
<evidence type="ECO:0000256" key="2">
    <source>
        <dbReference type="ARBA" id="ARBA00010961"/>
    </source>
</evidence>
<comment type="caution">
    <text evidence="7">The sequence shown here is derived from an EMBL/GenBank/DDBJ whole genome shotgun (WGS) entry which is preliminary data.</text>
</comment>
<evidence type="ECO:0000256" key="1">
    <source>
        <dbReference type="ARBA" id="ARBA00002190"/>
    </source>
</evidence>
<proteinExistence type="inferred from homology"/>
<dbReference type="AlphaFoldDB" id="A0A845PV55"/>
<protein>
    <recommendedName>
        <fullName evidence="6">Mutator family transposase</fullName>
    </recommendedName>
</protein>
<evidence type="ECO:0000256" key="3">
    <source>
        <dbReference type="ARBA" id="ARBA00022578"/>
    </source>
</evidence>
<dbReference type="GO" id="GO:0004803">
    <property type="term" value="F:transposase activity"/>
    <property type="evidence" value="ECO:0007669"/>
    <property type="project" value="UniProtKB-UniRule"/>
</dbReference>
<evidence type="ECO:0000256" key="6">
    <source>
        <dbReference type="RuleBase" id="RU365089"/>
    </source>
</evidence>